<proteinExistence type="predicted"/>
<dbReference type="RefSeq" id="WP_114999417.1">
    <property type="nucleotide sequence ID" value="NZ_JAAGKM010000014.1"/>
</dbReference>
<name>A0A376G7R9_9FLAO</name>
<organism evidence="1 2">
    <name type="scientific">Empedobacter falsenii</name>
    <dbReference type="NCBI Taxonomy" id="343874"/>
    <lineage>
        <taxon>Bacteria</taxon>
        <taxon>Pseudomonadati</taxon>
        <taxon>Bacteroidota</taxon>
        <taxon>Flavobacteriia</taxon>
        <taxon>Flavobacteriales</taxon>
        <taxon>Weeksellaceae</taxon>
        <taxon>Empedobacter</taxon>
    </lineage>
</organism>
<dbReference type="Proteomes" id="UP000254737">
    <property type="component" value="Unassembled WGS sequence"/>
</dbReference>
<dbReference type="EMBL" id="UFXS01000001">
    <property type="protein sequence ID" value="STD54897.1"/>
    <property type="molecule type" value="Genomic_DNA"/>
</dbReference>
<reference evidence="1 2" key="1">
    <citation type="submission" date="2018-06" db="EMBL/GenBank/DDBJ databases">
        <authorList>
            <consortium name="Pathogen Informatics"/>
            <person name="Doyle S."/>
        </authorList>
    </citation>
    <scope>NUCLEOTIDE SEQUENCE [LARGE SCALE GENOMIC DNA]</scope>
    <source>
        <strain evidence="1 2">NCTC13456</strain>
    </source>
</reference>
<evidence type="ECO:0000313" key="2">
    <source>
        <dbReference type="Proteomes" id="UP000254737"/>
    </source>
</evidence>
<accession>A0A376G7R9</accession>
<dbReference type="AlphaFoldDB" id="A0A376G7R9"/>
<protein>
    <submittedName>
        <fullName evidence="1">Uncharacterized protein</fullName>
    </submittedName>
</protein>
<gene>
    <name evidence="1" type="ORF">NCTC13456_01258</name>
</gene>
<evidence type="ECO:0000313" key="1">
    <source>
        <dbReference type="EMBL" id="STD54897.1"/>
    </source>
</evidence>
<sequence>MKEKEYKIEKHILENGLKETFIGSIEKIVNEMSSFLRNKSFQDKIVIKIKCDHSKEITMDDIGLINDVIQKEMHNNASIVMNIEENDVVENNDYELSLYYLIEK</sequence>